<feature type="compositionally biased region" description="Polar residues" evidence="1">
    <location>
        <begin position="35"/>
        <end position="45"/>
    </location>
</feature>
<organism evidence="2">
    <name type="scientific">Streptomyces iranensis</name>
    <dbReference type="NCBI Taxonomy" id="576784"/>
    <lineage>
        <taxon>Bacteria</taxon>
        <taxon>Bacillati</taxon>
        <taxon>Actinomycetota</taxon>
        <taxon>Actinomycetes</taxon>
        <taxon>Kitasatosporales</taxon>
        <taxon>Streptomycetaceae</taxon>
        <taxon>Streptomyces</taxon>
        <taxon>Streptomyces violaceusniger group</taxon>
    </lineage>
</organism>
<evidence type="ECO:0000313" key="2">
    <source>
        <dbReference type="EMBL" id="CDR07370.1"/>
    </source>
</evidence>
<dbReference type="EMBL" id="JAGGLR010000008">
    <property type="protein sequence ID" value="MBP2062420.1"/>
    <property type="molecule type" value="Genomic_DNA"/>
</dbReference>
<reference evidence="3 4" key="2">
    <citation type="submission" date="2021-03" db="EMBL/GenBank/DDBJ databases">
        <title>Genomic Encyclopedia of Type Strains, Phase IV (KMG-IV): sequencing the most valuable type-strain genomes for metagenomic binning, comparative biology and taxonomic classification.</title>
        <authorList>
            <person name="Goeker M."/>
        </authorList>
    </citation>
    <scope>NUCLEOTIDE SEQUENCE [LARGE SCALE GENOMIC DNA]</scope>
    <source>
        <strain evidence="3 4">DSM 41954</strain>
    </source>
</reference>
<evidence type="ECO:0000313" key="3">
    <source>
        <dbReference type="EMBL" id="MBP2062420.1"/>
    </source>
</evidence>
<reference evidence="2" key="1">
    <citation type="submission" date="2014-05" db="EMBL/GenBank/DDBJ databases">
        <authorList>
            <person name="Horn Fabian"/>
        </authorList>
    </citation>
    <scope>NUCLEOTIDE SEQUENCE</scope>
</reference>
<evidence type="ECO:0000256" key="1">
    <source>
        <dbReference type="SAM" id="MobiDB-lite"/>
    </source>
</evidence>
<evidence type="ECO:0000313" key="4">
    <source>
        <dbReference type="Proteomes" id="UP000756710"/>
    </source>
</evidence>
<protein>
    <submittedName>
        <fullName evidence="2">Uncharacterized protein</fullName>
    </submittedName>
</protein>
<sequence>MAAILARVTGHADKAADSTPTVNDEADSDADSAATVSGQVDSASR</sequence>
<dbReference type="AlphaFoldDB" id="A0A060ZMM4"/>
<proteinExistence type="predicted"/>
<dbReference type="RefSeq" id="WP_209468713.1">
    <property type="nucleotide sequence ID" value="NZ_BAABDR010000003.1"/>
</dbReference>
<dbReference type="HOGENOM" id="CLU_3205839_0_0_11"/>
<gene>
    <name evidence="3" type="ORF">J2Z30_003436</name>
    <name evidence="2" type="ORF">SIRAN4110</name>
</gene>
<name>A0A060ZMM4_9ACTN</name>
<dbReference type="EMBL" id="LK022848">
    <property type="protein sequence ID" value="CDR07370.1"/>
    <property type="molecule type" value="Genomic_DNA"/>
</dbReference>
<dbReference type="Proteomes" id="UP000756710">
    <property type="component" value="Unassembled WGS sequence"/>
</dbReference>
<feature type="region of interest" description="Disordered" evidence="1">
    <location>
        <begin position="6"/>
        <end position="45"/>
    </location>
</feature>
<accession>A0A060ZMM4</accession>
<keyword evidence="4" id="KW-1185">Reference proteome</keyword>